<dbReference type="Pfam" id="PF05729">
    <property type="entry name" value="NACHT"/>
    <property type="match status" value="1"/>
</dbReference>
<evidence type="ECO:0000259" key="2">
    <source>
        <dbReference type="PROSITE" id="PS50837"/>
    </source>
</evidence>
<dbReference type="EMBL" id="BNJK01000003">
    <property type="protein sequence ID" value="GHP00919.1"/>
    <property type="molecule type" value="Genomic_DNA"/>
</dbReference>
<feature type="transmembrane region" description="Helical" evidence="1">
    <location>
        <begin position="343"/>
        <end position="366"/>
    </location>
</feature>
<protein>
    <recommendedName>
        <fullName evidence="2">NACHT domain-containing protein</fullName>
    </recommendedName>
</protein>
<organism evidence="3 4">
    <name type="scientific">Reticulibacter mediterranei</name>
    <dbReference type="NCBI Taxonomy" id="2778369"/>
    <lineage>
        <taxon>Bacteria</taxon>
        <taxon>Bacillati</taxon>
        <taxon>Chloroflexota</taxon>
        <taxon>Ktedonobacteria</taxon>
        <taxon>Ktedonobacterales</taxon>
        <taxon>Reticulibacteraceae</taxon>
        <taxon>Reticulibacter</taxon>
    </lineage>
</organism>
<dbReference type="SUPFAM" id="SSF52540">
    <property type="entry name" value="P-loop containing nucleoside triphosphate hydrolases"/>
    <property type="match status" value="1"/>
</dbReference>
<dbReference type="InterPro" id="IPR027417">
    <property type="entry name" value="P-loop_NTPase"/>
</dbReference>
<dbReference type="RefSeq" id="WP_220211488.1">
    <property type="nucleotide sequence ID" value="NZ_BNJK01000003.1"/>
</dbReference>
<reference evidence="3" key="1">
    <citation type="submission" date="2020-10" db="EMBL/GenBank/DDBJ databases">
        <title>Taxonomic study of unclassified bacteria belonging to the class Ktedonobacteria.</title>
        <authorList>
            <person name="Yabe S."/>
            <person name="Wang C.M."/>
            <person name="Zheng Y."/>
            <person name="Sakai Y."/>
            <person name="Cavaletti L."/>
            <person name="Monciardini P."/>
            <person name="Donadio S."/>
        </authorList>
    </citation>
    <scope>NUCLEOTIDE SEQUENCE</scope>
    <source>
        <strain evidence="3">ID150040</strain>
    </source>
</reference>
<feature type="transmembrane region" description="Helical" evidence="1">
    <location>
        <begin position="423"/>
        <end position="445"/>
    </location>
</feature>
<keyword evidence="1" id="KW-1133">Transmembrane helix</keyword>
<feature type="transmembrane region" description="Helical" evidence="1">
    <location>
        <begin position="586"/>
        <end position="607"/>
    </location>
</feature>
<name>A0A8J3IYM9_9CHLR</name>
<evidence type="ECO:0000256" key="1">
    <source>
        <dbReference type="SAM" id="Phobius"/>
    </source>
</evidence>
<keyword evidence="1" id="KW-0812">Transmembrane</keyword>
<proteinExistence type="predicted"/>
<feature type="domain" description="NACHT" evidence="2">
    <location>
        <begin position="46"/>
        <end position="132"/>
    </location>
</feature>
<dbReference type="Proteomes" id="UP000597444">
    <property type="component" value="Unassembled WGS sequence"/>
</dbReference>
<sequence length="683" mass="76816">MTLRLYERTDVTHSSVQEVFRRTTMSKAYEFPLGVSIRQVYEDVGGNFLLLGEPGAGKTMWLLTLANELLAGEDEYPLPVMLNLSSWVRKKLPLDQWVIEQLQQIYQVPNRISRALLDTHQLLLLLDGLDEVKASVRLECIETINAYRENHLGPVVVCSRLQEYVTQPRLLALPSTLVLESLTQKQVLAYLKEVGKSTAALRVLLRTNAVVQEMATTPLMLNILMLAYQGIATKDLPHRGTLQEQQQEIFAQYVQRMLEGVRGYRAYGPDQMLRWLCCLAKKMSTRNQSVFLMEEMQPDWLEMRWQRLLYRLLFFGFFCNGILGATTGFLYGLITGLLTGLSFGIQSGCYFGVLTGLSFGILFGFLSREEIEIRPTEILMWSWGKMWQRVRKMEVLFVIVCSGLFVGVMTGLIAVGLFGDGRFGFNVGCLIGFLALLNNIAINGLRAGFEEGKLRDRTYLKPNHGIWKSMMNSVRLFLLSAGCVGFYSMLVAILATDMVRTWPLWHVATLLGALPAAALTGLLFGSLLGLLIGVYDRWGGSFFSSSIRPQYHLFSIELLLGLIIGMLSTFIMELALGMAYGIASEVLVWLMSFLLGGPICGVLLGLVNGGLTCIKHVCLRWVLCLSNDTPWNYSRFLEDATDHILLRRVGGGYSFIHPLFLDYFAALDVRASFRVVPESRNNE</sequence>
<accession>A0A8J3IYM9</accession>
<evidence type="ECO:0000313" key="3">
    <source>
        <dbReference type="EMBL" id="GHP00919.1"/>
    </source>
</evidence>
<feature type="transmembrane region" description="Helical" evidence="1">
    <location>
        <begin position="556"/>
        <end position="580"/>
    </location>
</feature>
<keyword evidence="4" id="KW-1185">Reference proteome</keyword>
<dbReference type="AlphaFoldDB" id="A0A8J3IYM9"/>
<dbReference type="Gene3D" id="3.40.50.300">
    <property type="entry name" value="P-loop containing nucleotide triphosphate hydrolases"/>
    <property type="match status" value="1"/>
</dbReference>
<feature type="transmembrane region" description="Helical" evidence="1">
    <location>
        <begin position="395"/>
        <end position="417"/>
    </location>
</feature>
<keyword evidence="1" id="KW-0472">Membrane</keyword>
<dbReference type="InterPro" id="IPR007111">
    <property type="entry name" value="NACHT_NTPase"/>
</dbReference>
<dbReference type="PROSITE" id="PS50837">
    <property type="entry name" value="NACHT"/>
    <property type="match status" value="1"/>
</dbReference>
<gene>
    <name evidence="3" type="ORF">KSF_109660</name>
</gene>
<comment type="caution">
    <text evidence="3">The sequence shown here is derived from an EMBL/GenBank/DDBJ whole genome shotgun (WGS) entry which is preliminary data.</text>
</comment>
<feature type="transmembrane region" description="Helical" evidence="1">
    <location>
        <begin position="308"/>
        <end position="331"/>
    </location>
</feature>
<feature type="transmembrane region" description="Helical" evidence="1">
    <location>
        <begin position="476"/>
        <end position="495"/>
    </location>
</feature>
<feature type="transmembrane region" description="Helical" evidence="1">
    <location>
        <begin position="507"/>
        <end position="535"/>
    </location>
</feature>
<evidence type="ECO:0000313" key="4">
    <source>
        <dbReference type="Proteomes" id="UP000597444"/>
    </source>
</evidence>